<reference evidence="2 3" key="1">
    <citation type="submission" date="2018-11" db="EMBL/GenBank/DDBJ databases">
        <authorList>
            <consortium name="Pathogen Informatics"/>
        </authorList>
    </citation>
    <scope>NUCLEOTIDE SEQUENCE [LARGE SCALE GENOMIC DNA]</scope>
    <source>
        <strain evidence="2 3">NST_G2</strain>
    </source>
</reference>
<dbReference type="PANTHER" id="PTHR23227:SF84">
    <property type="entry name" value="ENDONUCLEASE_EXONUCLEASE_PHOSPHATASE DOMAIN-CONTAINING PROTEIN"/>
    <property type="match status" value="1"/>
</dbReference>
<accession>A0A3P7DLI7</accession>
<proteinExistence type="predicted"/>
<feature type="compositionally biased region" description="Basic and acidic residues" evidence="1">
    <location>
        <begin position="9"/>
        <end position="29"/>
    </location>
</feature>
<dbReference type="InterPro" id="IPR027124">
    <property type="entry name" value="Swc5/CFDP1/2"/>
</dbReference>
<evidence type="ECO:0000256" key="1">
    <source>
        <dbReference type="SAM" id="MobiDB-lite"/>
    </source>
</evidence>
<evidence type="ECO:0000313" key="2">
    <source>
        <dbReference type="EMBL" id="VDM04659.1"/>
    </source>
</evidence>
<dbReference type="OrthoDB" id="10030815at2759"/>
<organism evidence="2 3">
    <name type="scientific">Schistocephalus solidus</name>
    <name type="common">Tapeworm</name>
    <dbReference type="NCBI Taxonomy" id="70667"/>
    <lineage>
        <taxon>Eukaryota</taxon>
        <taxon>Metazoa</taxon>
        <taxon>Spiralia</taxon>
        <taxon>Lophotrochozoa</taxon>
        <taxon>Platyhelminthes</taxon>
        <taxon>Cestoda</taxon>
        <taxon>Eucestoda</taxon>
        <taxon>Diphyllobothriidea</taxon>
        <taxon>Diphyllobothriidae</taxon>
        <taxon>Schistocephalus</taxon>
    </lineage>
</organism>
<dbReference type="PANTHER" id="PTHR23227">
    <property type="entry name" value="BUCENTAUR RELATED"/>
    <property type="match status" value="1"/>
</dbReference>
<name>A0A3P7DLI7_SCHSO</name>
<keyword evidence="3" id="KW-1185">Reference proteome</keyword>
<dbReference type="Proteomes" id="UP000275846">
    <property type="component" value="Unassembled WGS sequence"/>
</dbReference>
<sequence length="255" mass="29154">MECSFPSRQSKERPAATENGAKRPDSLSRAERRDADVAFAIQNNIVGCLRCLQQGINDRLMSLRLPHRGDKFATIISAYAPLMPSCDEAKDKCYEDLHALLATMPKADKLIVLGYFNAPVGTDHAACQAVLGPHGLGSCNDNGLFLLRTCAEHRLLLTNTFFRLPTRKKATWMHPRSWHWHLLDYVLVWRRDRKNAVATKTIIDADSWTDHRLIISKMRLRLQPRRRPQVKRPPGKLNTLVEIVCSLFFFQQPNR</sequence>
<dbReference type="STRING" id="70667.A0A3P7DLI7"/>
<dbReference type="Gene3D" id="3.60.10.10">
    <property type="entry name" value="Endonuclease/exonuclease/phosphatase"/>
    <property type="match status" value="1"/>
</dbReference>
<dbReference type="InterPro" id="IPR036691">
    <property type="entry name" value="Endo/exonu/phosph_ase_sf"/>
</dbReference>
<evidence type="ECO:0008006" key="4">
    <source>
        <dbReference type="Google" id="ProtNLM"/>
    </source>
</evidence>
<evidence type="ECO:0000313" key="3">
    <source>
        <dbReference type="Proteomes" id="UP000275846"/>
    </source>
</evidence>
<dbReference type="AlphaFoldDB" id="A0A3P7DLI7"/>
<protein>
    <recommendedName>
        <fullName evidence="4">Endo/exonuclease/phosphatase domain-containing protein</fullName>
    </recommendedName>
</protein>
<gene>
    <name evidence="2" type="ORF">SSLN_LOCUS18273</name>
</gene>
<dbReference type="EMBL" id="UYSU01044050">
    <property type="protein sequence ID" value="VDM04659.1"/>
    <property type="molecule type" value="Genomic_DNA"/>
</dbReference>
<feature type="region of interest" description="Disordered" evidence="1">
    <location>
        <begin position="1"/>
        <end position="29"/>
    </location>
</feature>
<dbReference type="SUPFAM" id="SSF56219">
    <property type="entry name" value="DNase I-like"/>
    <property type="match status" value="1"/>
</dbReference>